<evidence type="ECO:0000256" key="1">
    <source>
        <dbReference type="SAM" id="MobiDB-lite"/>
    </source>
</evidence>
<dbReference type="AlphaFoldDB" id="G2YKV6"/>
<feature type="region of interest" description="Disordered" evidence="1">
    <location>
        <begin position="40"/>
        <end position="63"/>
    </location>
</feature>
<evidence type="ECO:0000313" key="2">
    <source>
        <dbReference type="EMBL" id="CCD52254.1"/>
    </source>
</evidence>
<organism evidence="2 3">
    <name type="scientific">Botryotinia fuckeliana (strain T4)</name>
    <name type="common">Noble rot fungus</name>
    <name type="synonym">Botrytis cinerea</name>
    <dbReference type="NCBI Taxonomy" id="999810"/>
    <lineage>
        <taxon>Eukaryota</taxon>
        <taxon>Fungi</taxon>
        <taxon>Dikarya</taxon>
        <taxon>Ascomycota</taxon>
        <taxon>Pezizomycotina</taxon>
        <taxon>Leotiomycetes</taxon>
        <taxon>Helotiales</taxon>
        <taxon>Sclerotiniaceae</taxon>
        <taxon>Botrytis</taxon>
    </lineage>
</organism>
<protein>
    <submittedName>
        <fullName evidence="2">Uncharacterized protein</fullName>
    </submittedName>
</protein>
<gene>
    <name evidence="2" type="ORF">BofuT4_P080490.1</name>
</gene>
<reference evidence="3" key="1">
    <citation type="journal article" date="2011" name="PLoS Genet.">
        <title>Genomic analysis of the necrotrophic fungal pathogens Sclerotinia sclerotiorum and Botrytis cinerea.</title>
        <authorList>
            <person name="Amselem J."/>
            <person name="Cuomo C.A."/>
            <person name="van Kan J.A."/>
            <person name="Viaud M."/>
            <person name="Benito E.P."/>
            <person name="Couloux A."/>
            <person name="Coutinho P.M."/>
            <person name="de Vries R.P."/>
            <person name="Dyer P.S."/>
            <person name="Fillinger S."/>
            <person name="Fournier E."/>
            <person name="Gout L."/>
            <person name="Hahn M."/>
            <person name="Kohn L."/>
            <person name="Lapalu N."/>
            <person name="Plummer K.M."/>
            <person name="Pradier J.M."/>
            <person name="Quevillon E."/>
            <person name="Sharon A."/>
            <person name="Simon A."/>
            <person name="ten Have A."/>
            <person name="Tudzynski B."/>
            <person name="Tudzynski P."/>
            <person name="Wincker P."/>
            <person name="Andrew M."/>
            <person name="Anthouard V."/>
            <person name="Beever R.E."/>
            <person name="Beffa R."/>
            <person name="Benoit I."/>
            <person name="Bouzid O."/>
            <person name="Brault B."/>
            <person name="Chen Z."/>
            <person name="Choquer M."/>
            <person name="Collemare J."/>
            <person name="Cotton P."/>
            <person name="Danchin E.G."/>
            <person name="Da Silva C."/>
            <person name="Gautier A."/>
            <person name="Giraud C."/>
            <person name="Giraud T."/>
            <person name="Gonzalez C."/>
            <person name="Grossetete S."/>
            <person name="Guldener U."/>
            <person name="Henrissat B."/>
            <person name="Howlett B.J."/>
            <person name="Kodira C."/>
            <person name="Kretschmer M."/>
            <person name="Lappartient A."/>
            <person name="Leroch M."/>
            <person name="Levis C."/>
            <person name="Mauceli E."/>
            <person name="Neuveglise C."/>
            <person name="Oeser B."/>
            <person name="Pearson M."/>
            <person name="Poulain J."/>
            <person name="Poussereau N."/>
            <person name="Quesneville H."/>
            <person name="Rascle C."/>
            <person name="Schumacher J."/>
            <person name="Segurens B."/>
            <person name="Sexton A."/>
            <person name="Silva E."/>
            <person name="Sirven C."/>
            <person name="Soanes D.M."/>
            <person name="Talbot N.J."/>
            <person name="Templeton M."/>
            <person name="Yandava C."/>
            <person name="Yarden O."/>
            <person name="Zeng Q."/>
            <person name="Rollins J.A."/>
            <person name="Lebrun M.H."/>
            <person name="Dickman M."/>
        </authorList>
    </citation>
    <scope>NUCLEOTIDE SEQUENCE [LARGE SCALE GENOMIC DNA]</scope>
    <source>
        <strain evidence="3">T4</strain>
    </source>
</reference>
<dbReference type="EMBL" id="FQ790341">
    <property type="protein sequence ID" value="CCD52254.1"/>
    <property type="molecule type" value="Genomic_DNA"/>
</dbReference>
<dbReference type="HOGENOM" id="CLU_2885528_0_0_1"/>
<name>G2YKV6_BOTF4</name>
<feature type="compositionally biased region" description="Polar residues" evidence="1">
    <location>
        <begin position="40"/>
        <end position="49"/>
    </location>
</feature>
<evidence type="ECO:0000313" key="3">
    <source>
        <dbReference type="Proteomes" id="UP000008177"/>
    </source>
</evidence>
<dbReference type="InParanoid" id="G2YKV6"/>
<sequence>MKILPRTDHSPSLYSSLFPPKFFFFFIDNTSKNHFFSKRPSSVFSTRATDSNRDDESSLETLE</sequence>
<dbReference type="Proteomes" id="UP000008177">
    <property type="component" value="Unplaced contigs"/>
</dbReference>
<proteinExistence type="predicted"/>
<accession>G2YKV6</accession>